<gene>
    <name evidence="2" type="ORF">GOODEAATRI_027732</name>
</gene>
<accession>A0ABV0NPS6</accession>
<dbReference type="EMBL" id="JAHRIO010043663">
    <property type="protein sequence ID" value="MEQ2173051.1"/>
    <property type="molecule type" value="Genomic_DNA"/>
</dbReference>
<evidence type="ECO:0000256" key="1">
    <source>
        <dbReference type="SAM" id="Phobius"/>
    </source>
</evidence>
<name>A0ABV0NPS6_9TELE</name>
<comment type="caution">
    <text evidence="2">The sequence shown here is derived from an EMBL/GenBank/DDBJ whole genome shotgun (WGS) entry which is preliminary data.</text>
</comment>
<proteinExistence type="predicted"/>
<feature type="non-terminal residue" evidence="2">
    <location>
        <position position="1"/>
    </location>
</feature>
<reference evidence="2 3" key="1">
    <citation type="submission" date="2021-06" db="EMBL/GenBank/DDBJ databases">
        <authorList>
            <person name="Palmer J.M."/>
        </authorList>
    </citation>
    <scope>NUCLEOTIDE SEQUENCE [LARGE SCALE GENOMIC DNA]</scope>
    <source>
        <strain evidence="2 3">GA_2019</strain>
        <tissue evidence="2">Muscle</tissue>
    </source>
</reference>
<protein>
    <submittedName>
        <fullName evidence="2">Uncharacterized protein</fullName>
    </submittedName>
</protein>
<keyword evidence="1" id="KW-1133">Transmembrane helix</keyword>
<evidence type="ECO:0000313" key="3">
    <source>
        <dbReference type="Proteomes" id="UP001476798"/>
    </source>
</evidence>
<keyword evidence="1" id="KW-0472">Membrane</keyword>
<dbReference type="Proteomes" id="UP001476798">
    <property type="component" value="Unassembled WGS sequence"/>
</dbReference>
<sequence length="128" mass="14017">LLANFVAGINSLLVYEQQVLLDLQCFAISFENRNQKERKTGYPPPLMGVPAVLLRGVPPPFRAHCRRHWGKHAGLSSFLVTASASYGRHIASPSVSWILPSLGWFPLWALVPIATLLAAVCRISGVVD</sequence>
<organism evidence="2 3">
    <name type="scientific">Goodea atripinnis</name>
    <dbReference type="NCBI Taxonomy" id="208336"/>
    <lineage>
        <taxon>Eukaryota</taxon>
        <taxon>Metazoa</taxon>
        <taxon>Chordata</taxon>
        <taxon>Craniata</taxon>
        <taxon>Vertebrata</taxon>
        <taxon>Euteleostomi</taxon>
        <taxon>Actinopterygii</taxon>
        <taxon>Neopterygii</taxon>
        <taxon>Teleostei</taxon>
        <taxon>Neoteleostei</taxon>
        <taxon>Acanthomorphata</taxon>
        <taxon>Ovalentaria</taxon>
        <taxon>Atherinomorphae</taxon>
        <taxon>Cyprinodontiformes</taxon>
        <taxon>Goodeidae</taxon>
        <taxon>Goodea</taxon>
    </lineage>
</organism>
<evidence type="ECO:0000313" key="2">
    <source>
        <dbReference type="EMBL" id="MEQ2173051.1"/>
    </source>
</evidence>
<keyword evidence="3" id="KW-1185">Reference proteome</keyword>
<keyword evidence="1" id="KW-0812">Transmembrane</keyword>
<feature type="transmembrane region" description="Helical" evidence="1">
    <location>
        <begin position="105"/>
        <end position="127"/>
    </location>
</feature>